<gene>
    <name evidence="3" type="ORF">ZIOFF_024026</name>
</gene>
<dbReference type="PANTHER" id="PTHR21450">
    <property type="entry name" value="PROTEIN ALTERED PHOSPHATE STARVATION RESPONSE 1"/>
    <property type="match status" value="1"/>
</dbReference>
<dbReference type="AlphaFoldDB" id="A0A8J5L5Z7"/>
<keyword evidence="4" id="KW-1185">Reference proteome</keyword>
<proteinExistence type="predicted"/>
<feature type="compositionally biased region" description="Pro residues" evidence="1">
    <location>
        <begin position="1"/>
        <end position="10"/>
    </location>
</feature>
<evidence type="ECO:0000259" key="2">
    <source>
        <dbReference type="Pfam" id="PF04782"/>
    </source>
</evidence>
<dbReference type="InterPro" id="IPR006867">
    <property type="entry name" value="DUF632"/>
</dbReference>
<evidence type="ECO:0000313" key="3">
    <source>
        <dbReference type="EMBL" id="KAG6513690.1"/>
    </source>
</evidence>
<protein>
    <recommendedName>
        <fullName evidence="2">DUF632 domain-containing protein</fullName>
    </recommendedName>
</protein>
<feature type="domain" description="DUF632" evidence="2">
    <location>
        <begin position="138"/>
        <end position="239"/>
    </location>
</feature>
<evidence type="ECO:0000256" key="1">
    <source>
        <dbReference type="SAM" id="MobiDB-lite"/>
    </source>
</evidence>
<sequence length="286" mass="32490">MTSSSPPPRVHPQLQPQSQEARLPAEASGTWDFFFRVNQDMMSPTLSQPEEDTTWPQKREVEQDKMVNVKKTPPPRADVHRKETLLTPTKLVNEQPPSPSKPVEKVVKNSVAVELQSPTSAGATEFKKNRTMPTSVNLIQILIELDDHFLKASETAQEVTKMLETTRLHYHSNFADNRGHIDHSAMLMRVITWNRSFKGISQEETALDDFDNDELETHATILGKMLAWEKKLFDEVKKMAEAADTSDSERKGNTYEQDNATERRIALDNADFKLKAVGAYRSNATW</sequence>
<reference evidence="3 4" key="1">
    <citation type="submission" date="2020-08" db="EMBL/GenBank/DDBJ databases">
        <title>Plant Genome Project.</title>
        <authorList>
            <person name="Zhang R.-G."/>
        </authorList>
    </citation>
    <scope>NUCLEOTIDE SEQUENCE [LARGE SCALE GENOMIC DNA]</scope>
    <source>
        <tissue evidence="3">Rhizome</tissue>
    </source>
</reference>
<feature type="compositionally biased region" description="Basic and acidic residues" evidence="1">
    <location>
        <begin position="57"/>
        <end position="67"/>
    </location>
</feature>
<dbReference type="PANTHER" id="PTHR21450:SF7">
    <property type="entry name" value="DNA LIGASE (DUF630 AND DUF632)"/>
    <property type="match status" value="1"/>
</dbReference>
<comment type="caution">
    <text evidence="3">The sequence shown here is derived from an EMBL/GenBank/DDBJ whole genome shotgun (WGS) entry which is preliminary data.</text>
</comment>
<accession>A0A8J5L5Z7</accession>
<organism evidence="3 4">
    <name type="scientific">Zingiber officinale</name>
    <name type="common">Ginger</name>
    <name type="synonym">Amomum zingiber</name>
    <dbReference type="NCBI Taxonomy" id="94328"/>
    <lineage>
        <taxon>Eukaryota</taxon>
        <taxon>Viridiplantae</taxon>
        <taxon>Streptophyta</taxon>
        <taxon>Embryophyta</taxon>
        <taxon>Tracheophyta</taxon>
        <taxon>Spermatophyta</taxon>
        <taxon>Magnoliopsida</taxon>
        <taxon>Liliopsida</taxon>
        <taxon>Zingiberales</taxon>
        <taxon>Zingiberaceae</taxon>
        <taxon>Zingiber</taxon>
    </lineage>
</organism>
<feature type="region of interest" description="Disordered" evidence="1">
    <location>
        <begin position="42"/>
        <end position="77"/>
    </location>
</feature>
<evidence type="ECO:0000313" key="4">
    <source>
        <dbReference type="Proteomes" id="UP000734854"/>
    </source>
</evidence>
<feature type="region of interest" description="Disordered" evidence="1">
    <location>
        <begin position="1"/>
        <end position="27"/>
    </location>
</feature>
<dbReference type="EMBL" id="JACMSC010000007">
    <property type="protein sequence ID" value="KAG6513690.1"/>
    <property type="molecule type" value="Genomic_DNA"/>
</dbReference>
<name>A0A8J5L5Z7_ZINOF</name>
<dbReference type="Pfam" id="PF04782">
    <property type="entry name" value="DUF632"/>
    <property type="match status" value="1"/>
</dbReference>
<dbReference type="Proteomes" id="UP000734854">
    <property type="component" value="Unassembled WGS sequence"/>
</dbReference>